<protein>
    <submittedName>
        <fullName evidence="3">Uncharacterized protein</fullName>
    </submittedName>
</protein>
<comment type="caution">
    <text evidence="3">The sequence shown here is derived from an EMBL/GenBank/DDBJ whole genome shotgun (WGS) entry which is preliminary data.</text>
</comment>
<evidence type="ECO:0000256" key="2">
    <source>
        <dbReference type="SAM" id="Phobius"/>
    </source>
</evidence>
<dbReference type="EMBL" id="JAVDUM010000006">
    <property type="protein sequence ID" value="MDR6867054.1"/>
    <property type="molecule type" value="Genomic_DNA"/>
</dbReference>
<evidence type="ECO:0000256" key="1">
    <source>
        <dbReference type="SAM" id="MobiDB-lite"/>
    </source>
</evidence>
<dbReference type="Pfam" id="PF20315">
    <property type="entry name" value="DUF6611"/>
    <property type="match status" value="1"/>
</dbReference>
<feature type="region of interest" description="Disordered" evidence="1">
    <location>
        <begin position="1"/>
        <end position="20"/>
    </location>
</feature>
<organism evidence="3 4">
    <name type="scientific">Microbacterium resistens</name>
    <dbReference type="NCBI Taxonomy" id="156977"/>
    <lineage>
        <taxon>Bacteria</taxon>
        <taxon>Bacillati</taxon>
        <taxon>Actinomycetota</taxon>
        <taxon>Actinomycetes</taxon>
        <taxon>Micrococcales</taxon>
        <taxon>Microbacteriaceae</taxon>
        <taxon>Microbacterium</taxon>
    </lineage>
</organism>
<dbReference type="InterPro" id="IPR046719">
    <property type="entry name" value="DUF6611"/>
</dbReference>
<reference evidence="3 4" key="1">
    <citation type="submission" date="2023-07" db="EMBL/GenBank/DDBJ databases">
        <title>Sorghum-associated microbial communities from plants grown in Nebraska, USA.</title>
        <authorList>
            <person name="Schachtman D."/>
        </authorList>
    </citation>
    <scope>NUCLEOTIDE SEQUENCE [LARGE SCALE GENOMIC DNA]</scope>
    <source>
        <strain evidence="3 4">2980</strain>
    </source>
</reference>
<keyword evidence="2" id="KW-0472">Membrane</keyword>
<evidence type="ECO:0000313" key="4">
    <source>
        <dbReference type="Proteomes" id="UP001259347"/>
    </source>
</evidence>
<evidence type="ECO:0000313" key="3">
    <source>
        <dbReference type="EMBL" id="MDR6867054.1"/>
    </source>
</evidence>
<proteinExistence type="predicted"/>
<gene>
    <name evidence="3" type="ORF">J2Y69_001653</name>
</gene>
<name>A0ABU1SBQ7_9MICO</name>
<keyword evidence="2" id="KW-0812">Transmembrane</keyword>
<dbReference type="RefSeq" id="WP_310019451.1">
    <property type="nucleotide sequence ID" value="NZ_JAVDUM010000006.1"/>
</dbReference>
<feature type="transmembrane region" description="Helical" evidence="2">
    <location>
        <begin position="63"/>
        <end position="81"/>
    </location>
</feature>
<dbReference type="Proteomes" id="UP001259347">
    <property type="component" value="Unassembled WGS sequence"/>
</dbReference>
<keyword evidence="4" id="KW-1185">Reference proteome</keyword>
<keyword evidence="2" id="KW-1133">Transmembrane helix</keyword>
<sequence>MAIDQRSGGVSSRRAHASAGPLPRWGYVSRTAGRYGTVSSRLVVYPPGATDEQRFAADLAHRYAPIAVMGGVLGWAILSGLGWSPEGAAVLMALATIPAGVFLAVRAAPVRRRTMALATCCFAARPQDRDLAELNRFEALAGAIEGAADA</sequence>
<feature type="transmembrane region" description="Helical" evidence="2">
    <location>
        <begin position="87"/>
        <end position="105"/>
    </location>
</feature>
<accession>A0ABU1SBQ7</accession>